<organism evidence="1 2">
    <name type="scientific">Patellaria atrata CBS 101060</name>
    <dbReference type="NCBI Taxonomy" id="1346257"/>
    <lineage>
        <taxon>Eukaryota</taxon>
        <taxon>Fungi</taxon>
        <taxon>Dikarya</taxon>
        <taxon>Ascomycota</taxon>
        <taxon>Pezizomycotina</taxon>
        <taxon>Dothideomycetes</taxon>
        <taxon>Dothideomycetes incertae sedis</taxon>
        <taxon>Patellariales</taxon>
        <taxon>Patellariaceae</taxon>
        <taxon>Patellaria</taxon>
    </lineage>
</organism>
<dbReference type="EMBL" id="MU006091">
    <property type="protein sequence ID" value="KAF2841572.1"/>
    <property type="molecule type" value="Genomic_DNA"/>
</dbReference>
<evidence type="ECO:0000313" key="2">
    <source>
        <dbReference type="Proteomes" id="UP000799429"/>
    </source>
</evidence>
<sequence length="189" mass="20821">MTNFKLAQKIREAYRSRRGAALPPPSALFGHLGPPPALQNVPAPLIRRQRKILARVSELRARRLGSDTPAALAVPAAPSRIRAMKQRLHPSLRPAIRVFRASLAHSVFFFFVPHVYSDGTSVIGYSYPSSPEDVVWTTCGADGLAFFMKGEGVRAMYRYVREEMVACRASTTGCAARSRVPSPAAKMRK</sequence>
<comment type="caution">
    <text evidence="1">The sequence shown here is derived from an EMBL/GenBank/DDBJ whole genome shotgun (WGS) entry which is preliminary data.</text>
</comment>
<reference evidence="1" key="1">
    <citation type="journal article" date="2020" name="Stud. Mycol.">
        <title>101 Dothideomycetes genomes: a test case for predicting lifestyles and emergence of pathogens.</title>
        <authorList>
            <person name="Haridas S."/>
            <person name="Albert R."/>
            <person name="Binder M."/>
            <person name="Bloem J."/>
            <person name="Labutti K."/>
            <person name="Salamov A."/>
            <person name="Andreopoulos B."/>
            <person name="Baker S."/>
            <person name="Barry K."/>
            <person name="Bills G."/>
            <person name="Bluhm B."/>
            <person name="Cannon C."/>
            <person name="Castanera R."/>
            <person name="Culley D."/>
            <person name="Daum C."/>
            <person name="Ezra D."/>
            <person name="Gonzalez J."/>
            <person name="Henrissat B."/>
            <person name="Kuo A."/>
            <person name="Liang C."/>
            <person name="Lipzen A."/>
            <person name="Lutzoni F."/>
            <person name="Magnuson J."/>
            <person name="Mondo S."/>
            <person name="Nolan M."/>
            <person name="Ohm R."/>
            <person name="Pangilinan J."/>
            <person name="Park H.-J."/>
            <person name="Ramirez L."/>
            <person name="Alfaro M."/>
            <person name="Sun H."/>
            <person name="Tritt A."/>
            <person name="Yoshinaga Y."/>
            <person name="Zwiers L.-H."/>
            <person name="Turgeon B."/>
            <person name="Goodwin S."/>
            <person name="Spatafora J."/>
            <person name="Crous P."/>
            <person name="Grigoriev I."/>
        </authorList>
    </citation>
    <scope>NUCLEOTIDE SEQUENCE</scope>
    <source>
        <strain evidence="1">CBS 101060</strain>
    </source>
</reference>
<dbReference type="Proteomes" id="UP000799429">
    <property type="component" value="Unassembled WGS sequence"/>
</dbReference>
<name>A0A9P4VU36_9PEZI</name>
<accession>A0A9P4VU36</accession>
<keyword evidence="2" id="KW-1185">Reference proteome</keyword>
<proteinExistence type="predicted"/>
<evidence type="ECO:0000313" key="1">
    <source>
        <dbReference type="EMBL" id="KAF2841572.1"/>
    </source>
</evidence>
<dbReference type="AlphaFoldDB" id="A0A9P4VU36"/>
<protein>
    <submittedName>
        <fullName evidence="1">Uncharacterized protein</fullName>
    </submittedName>
</protein>
<gene>
    <name evidence="1" type="ORF">M501DRAFT_575812</name>
</gene>